<keyword evidence="7" id="KW-1185">Reference proteome</keyword>
<dbReference type="Pfam" id="PF13499">
    <property type="entry name" value="EF-hand_7"/>
    <property type="match status" value="1"/>
</dbReference>
<evidence type="ECO:0000256" key="4">
    <source>
        <dbReference type="SAM" id="Coils"/>
    </source>
</evidence>
<dbReference type="InterPro" id="IPR050227">
    <property type="entry name" value="Rab"/>
</dbReference>
<feature type="domain" description="EF-hand" evidence="6">
    <location>
        <begin position="48"/>
        <end position="83"/>
    </location>
</feature>
<dbReference type="PANTHER" id="PTHR47977">
    <property type="entry name" value="RAS-RELATED PROTEIN RAB"/>
    <property type="match status" value="1"/>
</dbReference>
<feature type="region of interest" description="Disordered" evidence="5">
    <location>
        <begin position="503"/>
        <end position="538"/>
    </location>
</feature>
<dbReference type="PROSITE" id="PS00018">
    <property type="entry name" value="EF_HAND_1"/>
    <property type="match status" value="1"/>
</dbReference>
<dbReference type="PROSITE" id="PS51421">
    <property type="entry name" value="RAS"/>
    <property type="match status" value="1"/>
</dbReference>
<dbReference type="PRINTS" id="PR00449">
    <property type="entry name" value="RASTRNSFRMNG"/>
</dbReference>
<organism evidence="7 8">
    <name type="scientific">Saccoglossus kowalevskii</name>
    <name type="common">Acorn worm</name>
    <dbReference type="NCBI Taxonomy" id="10224"/>
    <lineage>
        <taxon>Eukaryota</taxon>
        <taxon>Metazoa</taxon>
        <taxon>Hemichordata</taxon>
        <taxon>Enteropneusta</taxon>
        <taxon>Harrimaniidae</taxon>
        <taxon>Saccoglossus</taxon>
    </lineage>
</organism>
<keyword evidence="4" id="KW-0175">Coiled coil</keyword>
<dbReference type="InterPro" id="IPR001806">
    <property type="entry name" value="Small_GTPase"/>
</dbReference>
<dbReference type="InterPro" id="IPR011992">
    <property type="entry name" value="EF-hand-dom_pair"/>
</dbReference>
<dbReference type="SMART" id="SM00176">
    <property type="entry name" value="RAN"/>
    <property type="match status" value="1"/>
</dbReference>
<sequence length="753" mass="86123">MEMQYQNPSRNRRPKDEDPAIGELFEACDLDGSGYIEESELAHICNELSEDELHDVFRELDRDGDGRISIQDFSEGFQSVSDTLLSLSRRKRRLRSSNSLEMDAFISRMGPGYDQLNCQEQVCELYQQLHASEVPQLLAHFENIIIGVTKDLKSQQSEVTRLEKTLRRSNEMHQDHLKQLEDEMDAQMLRLEQRIRQEERENAEVEKFEIRRQMEDEISELQANLKRFHKLENRFQRDTGRDEALSNLRKQVEELMQENRHLRSNLTETQTDLALVRTELDTVQSTCEEQRGSLSTEKGTLMEYAHEQENLTRQLHLLQEVNKKLHDTNDDLRAALESSKQTQKRSIKSIRAAGSRGSFMSDYIDEELPNDFVQTVGILSNTKRGSRIYGLDFSHRKRPRSTKSSRASSIEDDSLLACDPQMRGMMAPYQRTLEDWDVDSGNSTLRDPNEDSEYEANSIDEDIRVGSPARYEDDQMQAISEAENCRDDNSMETDVTVIRANNTLTEPMNTPRRASPTLSVKSVDSRSSRPGSGRRRALPQIPLRAITPSTAMPERMYKVVMAGDAAVGKSSFILRLCKGIFHNNLNSTLGVDFQMKTLEVDQKLTTIQLWDTAGQERFRSIAKSYFRRADGVLLLYDVTFERSFINVRDWIEAIADGAQKELPIVMCGNKTDARAETTAKGIRCISTEEGEKLAKAHNALFLETSAKEGDGIIEAVTELARRLHEREDLEVQEIGMKLGDDSMKKKDSKCCNM</sequence>
<dbReference type="GeneID" id="100376046"/>
<evidence type="ECO:0000259" key="6">
    <source>
        <dbReference type="PROSITE" id="PS50222"/>
    </source>
</evidence>
<dbReference type="InterPro" id="IPR005225">
    <property type="entry name" value="Small_GTP-bd"/>
</dbReference>
<keyword evidence="2" id="KW-0106">Calcium</keyword>
<evidence type="ECO:0000313" key="7">
    <source>
        <dbReference type="Proteomes" id="UP000694865"/>
    </source>
</evidence>
<evidence type="ECO:0000256" key="3">
    <source>
        <dbReference type="ARBA" id="ARBA00023134"/>
    </source>
</evidence>
<evidence type="ECO:0000256" key="1">
    <source>
        <dbReference type="ARBA" id="ARBA00022741"/>
    </source>
</evidence>
<dbReference type="SUPFAM" id="SSF47473">
    <property type="entry name" value="EF-hand"/>
    <property type="match status" value="1"/>
</dbReference>
<dbReference type="CDD" id="cd00154">
    <property type="entry name" value="Rab"/>
    <property type="match status" value="1"/>
</dbReference>
<dbReference type="SMART" id="SM00054">
    <property type="entry name" value="EFh"/>
    <property type="match status" value="2"/>
</dbReference>
<dbReference type="Gene3D" id="1.10.238.10">
    <property type="entry name" value="EF-hand"/>
    <property type="match status" value="1"/>
</dbReference>
<dbReference type="RefSeq" id="XP_002731419.2">
    <property type="nucleotide sequence ID" value="XM_002731373.2"/>
</dbReference>
<evidence type="ECO:0000313" key="8">
    <source>
        <dbReference type="RefSeq" id="XP_002731419.2"/>
    </source>
</evidence>
<dbReference type="InterPro" id="IPR027417">
    <property type="entry name" value="P-loop_NTPase"/>
</dbReference>
<dbReference type="SUPFAM" id="SSF52540">
    <property type="entry name" value="P-loop containing nucleoside triphosphate hydrolases"/>
    <property type="match status" value="1"/>
</dbReference>
<dbReference type="CDD" id="cd00051">
    <property type="entry name" value="EFh"/>
    <property type="match status" value="1"/>
</dbReference>
<proteinExistence type="predicted"/>
<dbReference type="Pfam" id="PF00071">
    <property type="entry name" value="Ras"/>
    <property type="match status" value="1"/>
</dbReference>
<dbReference type="SMART" id="SM00173">
    <property type="entry name" value="RAS"/>
    <property type="match status" value="1"/>
</dbReference>
<evidence type="ECO:0000256" key="5">
    <source>
        <dbReference type="SAM" id="MobiDB-lite"/>
    </source>
</evidence>
<accession>A0ABM0GJU1</accession>
<keyword evidence="1" id="KW-0547">Nucleotide-binding</keyword>
<feature type="compositionally biased region" description="Acidic residues" evidence="5">
    <location>
        <begin position="450"/>
        <end position="460"/>
    </location>
</feature>
<gene>
    <name evidence="8" type="primary">LOC100376046</name>
</gene>
<dbReference type="InterPro" id="IPR018247">
    <property type="entry name" value="EF_Hand_1_Ca_BS"/>
</dbReference>
<dbReference type="SMART" id="SM00174">
    <property type="entry name" value="RHO"/>
    <property type="match status" value="1"/>
</dbReference>
<feature type="coiled-coil region" evidence="4">
    <location>
        <begin position="152"/>
        <end position="272"/>
    </location>
</feature>
<dbReference type="PROSITE" id="PS50222">
    <property type="entry name" value="EF_HAND_2"/>
    <property type="match status" value="1"/>
</dbReference>
<evidence type="ECO:0000256" key="2">
    <source>
        <dbReference type="ARBA" id="ARBA00022837"/>
    </source>
</evidence>
<dbReference type="SMART" id="SM00175">
    <property type="entry name" value="RAB"/>
    <property type="match status" value="1"/>
</dbReference>
<dbReference type="InterPro" id="IPR002048">
    <property type="entry name" value="EF_hand_dom"/>
</dbReference>
<dbReference type="Proteomes" id="UP000694865">
    <property type="component" value="Unplaced"/>
</dbReference>
<dbReference type="Gene3D" id="3.40.50.300">
    <property type="entry name" value="P-loop containing nucleotide triphosphate hydrolases"/>
    <property type="match status" value="1"/>
</dbReference>
<protein>
    <submittedName>
        <fullName evidence="8">Ras and EF-hand domain-containing protein homolog isoform X1</fullName>
    </submittedName>
</protein>
<keyword evidence="3" id="KW-0342">GTP-binding</keyword>
<dbReference type="PROSITE" id="PS51420">
    <property type="entry name" value="RHO"/>
    <property type="match status" value="1"/>
</dbReference>
<feature type="region of interest" description="Disordered" evidence="5">
    <location>
        <begin position="390"/>
        <end position="413"/>
    </location>
</feature>
<feature type="region of interest" description="Disordered" evidence="5">
    <location>
        <begin position="432"/>
        <end position="462"/>
    </location>
</feature>
<reference evidence="8" key="1">
    <citation type="submission" date="2025-08" db="UniProtKB">
        <authorList>
            <consortium name="RefSeq"/>
        </authorList>
    </citation>
    <scope>IDENTIFICATION</scope>
    <source>
        <tissue evidence="8">Testes</tissue>
    </source>
</reference>
<name>A0ABM0GJU1_SACKO</name>
<dbReference type="NCBIfam" id="TIGR00231">
    <property type="entry name" value="small_GTP"/>
    <property type="match status" value="1"/>
</dbReference>
<dbReference type="PROSITE" id="PS51419">
    <property type="entry name" value="RAB"/>
    <property type="match status" value="1"/>
</dbReference>